<reference evidence="10 11" key="1">
    <citation type="submission" date="2018-03" db="EMBL/GenBank/DDBJ databases">
        <title>Genomic Encyclopedia of Archaeal and Bacterial Type Strains, Phase II (KMG-II): from individual species to whole genera.</title>
        <authorList>
            <person name="Goeker M."/>
        </authorList>
    </citation>
    <scope>NUCLEOTIDE SEQUENCE [LARGE SCALE GENOMIC DNA]</scope>
    <source>
        <strain evidence="10 11">DSM 100065</strain>
    </source>
</reference>
<evidence type="ECO:0000256" key="8">
    <source>
        <dbReference type="SAM" id="MobiDB-lite"/>
    </source>
</evidence>
<organism evidence="10 11">
    <name type="scientific">Antricoccus suffuscus</name>
    <dbReference type="NCBI Taxonomy" id="1629062"/>
    <lineage>
        <taxon>Bacteria</taxon>
        <taxon>Bacillati</taxon>
        <taxon>Actinomycetota</taxon>
        <taxon>Actinomycetes</taxon>
        <taxon>Geodermatophilales</taxon>
        <taxon>Antricoccaceae</taxon>
        <taxon>Antricoccus</taxon>
    </lineage>
</organism>
<feature type="binding site" evidence="7">
    <location>
        <begin position="373"/>
        <end position="374"/>
    </location>
    <ligand>
        <name>FMN</name>
        <dbReference type="ChEBI" id="CHEBI:58210"/>
    </ligand>
</feature>
<feature type="binding site" evidence="7">
    <location>
        <position position="73"/>
    </location>
    <ligand>
        <name>glyoxylate</name>
        <dbReference type="ChEBI" id="CHEBI:36655"/>
    </ligand>
</feature>
<keyword evidence="4" id="KW-0560">Oxidoreductase</keyword>
<dbReference type="EMBL" id="PVUE01000003">
    <property type="protein sequence ID" value="PRZ42964.1"/>
    <property type="molecule type" value="Genomic_DNA"/>
</dbReference>
<dbReference type="PROSITE" id="PS00557">
    <property type="entry name" value="FMN_HYDROXY_ACID_DH_1"/>
    <property type="match status" value="1"/>
</dbReference>
<feature type="region of interest" description="Disordered" evidence="8">
    <location>
        <begin position="1"/>
        <end position="22"/>
    </location>
</feature>
<comment type="caution">
    <text evidence="10">The sequence shown here is derived from an EMBL/GenBank/DDBJ whole genome shotgun (WGS) entry which is preliminary data.</text>
</comment>
<feature type="binding site" evidence="7">
    <location>
        <position position="317"/>
    </location>
    <ligand>
        <name>FMN</name>
        <dbReference type="ChEBI" id="CHEBI:58210"/>
    </ligand>
</feature>
<dbReference type="InterPro" id="IPR008259">
    <property type="entry name" value="FMN_hydac_DH_AS"/>
</dbReference>
<keyword evidence="2 7" id="KW-0285">Flavoprotein</keyword>
<feature type="binding site" evidence="7">
    <location>
        <position position="214"/>
    </location>
    <ligand>
        <name>glyoxylate</name>
        <dbReference type="ChEBI" id="CHEBI:36655"/>
    </ligand>
</feature>
<evidence type="ECO:0000256" key="5">
    <source>
        <dbReference type="ARBA" id="ARBA00024042"/>
    </source>
</evidence>
<protein>
    <submittedName>
        <fullName evidence="10">L-lactate dehydrogenase (Cytochrome)</fullName>
    </submittedName>
</protein>
<dbReference type="PIRSF" id="PIRSF000138">
    <property type="entry name" value="Al-hdrx_acd_dh"/>
    <property type="match status" value="1"/>
</dbReference>
<evidence type="ECO:0000313" key="11">
    <source>
        <dbReference type="Proteomes" id="UP000237752"/>
    </source>
</evidence>
<dbReference type="Pfam" id="PF01070">
    <property type="entry name" value="FMN_dh"/>
    <property type="match status" value="1"/>
</dbReference>
<feature type="binding site" evidence="7">
    <location>
        <position position="179"/>
    </location>
    <ligand>
        <name>glyoxylate</name>
        <dbReference type="ChEBI" id="CHEBI:36655"/>
    </ligand>
</feature>
<feature type="active site" description="Proton acceptor" evidence="6">
    <location>
        <position position="319"/>
    </location>
</feature>
<gene>
    <name evidence="10" type="ORF">CLV47_10314</name>
</gene>
<dbReference type="InterPro" id="IPR013785">
    <property type="entry name" value="Aldolase_TIM"/>
</dbReference>
<dbReference type="GO" id="GO:0010181">
    <property type="term" value="F:FMN binding"/>
    <property type="evidence" value="ECO:0007669"/>
    <property type="project" value="InterPro"/>
</dbReference>
<feature type="binding site" evidence="7">
    <location>
        <position position="155"/>
    </location>
    <ligand>
        <name>FMN</name>
        <dbReference type="ChEBI" id="CHEBI:58210"/>
    </ligand>
</feature>
<feature type="binding site" evidence="7">
    <location>
        <position position="319"/>
    </location>
    <ligand>
        <name>glyoxylate</name>
        <dbReference type="ChEBI" id="CHEBI:36655"/>
    </ligand>
</feature>
<dbReference type="PANTHER" id="PTHR10578:SF107">
    <property type="entry name" value="2-HYDROXYACID OXIDASE 1"/>
    <property type="match status" value="1"/>
</dbReference>
<keyword evidence="11" id="KW-1185">Reference proteome</keyword>
<feature type="binding site" evidence="7">
    <location>
        <position position="177"/>
    </location>
    <ligand>
        <name>FMN</name>
        <dbReference type="ChEBI" id="CHEBI:58210"/>
    </ligand>
</feature>
<evidence type="ECO:0000256" key="3">
    <source>
        <dbReference type="ARBA" id="ARBA00022643"/>
    </source>
</evidence>
<proteinExistence type="inferred from homology"/>
<dbReference type="Proteomes" id="UP000237752">
    <property type="component" value="Unassembled WGS sequence"/>
</dbReference>
<accession>A0A2T1A349</accession>
<evidence type="ECO:0000259" key="9">
    <source>
        <dbReference type="PROSITE" id="PS51349"/>
    </source>
</evidence>
<dbReference type="Gene3D" id="3.20.20.70">
    <property type="entry name" value="Aldolase class I"/>
    <property type="match status" value="1"/>
</dbReference>
<evidence type="ECO:0000256" key="1">
    <source>
        <dbReference type="ARBA" id="ARBA00001917"/>
    </source>
</evidence>
<dbReference type="PANTHER" id="PTHR10578">
    <property type="entry name" value="S -2-HYDROXY-ACID OXIDASE-RELATED"/>
    <property type="match status" value="1"/>
</dbReference>
<comment type="similarity">
    <text evidence="5">Belongs to the FMN-dependent alpha-hydroxy acid dehydrogenase family.</text>
</comment>
<feature type="binding site" evidence="7">
    <location>
        <position position="205"/>
    </location>
    <ligand>
        <name>FMN</name>
        <dbReference type="ChEBI" id="CHEBI:58210"/>
    </ligand>
</feature>
<feature type="binding site" evidence="7">
    <location>
        <begin position="126"/>
        <end position="128"/>
    </location>
    <ligand>
        <name>FMN</name>
        <dbReference type="ChEBI" id="CHEBI:58210"/>
    </ligand>
</feature>
<evidence type="ECO:0000313" key="10">
    <source>
        <dbReference type="EMBL" id="PRZ42964.1"/>
    </source>
</evidence>
<dbReference type="PROSITE" id="PS51349">
    <property type="entry name" value="FMN_HYDROXY_ACID_DH_2"/>
    <property type="match status" value="1"/>
</dbReference>
<keyword evidence="3 7" id="KW-0288">FMN</keyword>
<comment type="cofactor">
    <cofactor evidence="1">
        <name>FMN</name>
        <dbReference type="ChEBI" id="CHEBI:58210"/>
    </cofactor>
</comment>
<dbReference type="InterPro" id="IPR000262">
    <property type="entry name" value="FMN-dep_DH"/>
</dbReference>
<dbReference type="AlphaFoldDB" id="A0A2T1A349"/>
<evidence type="ECO:0000256" key="7">
    <source>
        <dbReference type="PIRSR" id="PIRSR000138-2"/>
    </source>
</evidence>
<dbReference type="CDD" id="cd02809">
    <property type="entry name" value="alpha_hydroxyacid_oxid_FMN"/>
    <property type="match status" value="1"/>
</dbReference>
<dbReference type="InterPro" id="IPR012133">
    <property type="entry name" value="Alpha-hydoxy_acid_DH_FMN"/>
</dbReference>
<dbReference type="SUPFAM" id="SSF51395">
    <property type="entry name" value="FMN-linked oxidoreductases"/>
    <property type="match status" value="1"/>
</dbReference>
<feature type="binding site" evidence="7">
    <location>
        <position position="295"/>
    </location>
    <ligand>
        <name>FMN</name>
        <dbReference type="ChEBI" id="CHEBI:58210"/>
    </ligand>
</feature>
<dbReference type="FunFam" id="3.20.20.70:FF:000029">
    <property type="entry name" value="L-lactate dehydrogenase"/>
    <property type="match status" value="1"/>
</dbReference>
<evidence type="ECO:0000256" key="6">
    <source>
        <dbReference type="PIRSR" id="PIRSR000138-1"/>
    </source>
</evidence>
<feature type="domain" description="FMN hydroxy acid dehydrogenase" evidence="9">
    <location>
        <begin position="47"/>
        <end position="422"/>
    </location>
</feature>
<evidence type="ECO:0000256" key="2">
    <source>
        <dbReference type="ARBA" id="ARBA00022630"/>
    </source>
</evidence>
<evidence type="ECO:0000256" key="4">
    <source>
        <dbReference type="ARBA" id="ARBA00023002"/>
    </source>
</evidence>
<dbReference type="InterPro" id="IPR037396">
    <property type="entry name" value="FMN_HAD"/>
</dbReference>
<sequence>MVRDMVEANVSSQTPPPMPKIPRQIPKWEDLKPLLGFRKFQLDGTERRLSRAVSIEDLRLLARRRTPRSAFDYTDGAADHEASLRRSRELFNNVEFRANVLRDISTVDLSTTILGGPSTRPFGFAPTGFTRMMQYQGEVAVAHEANTAGIPYALSTMGTTSLEDVAKLTPDTQRWFQLYVWKERVGTKELVERASANGYGALLLTVDTAVAGQRQRDVRNGLTIPPQLTPKTFFDMSLHPAWWANLLTTAPLEFASLRQSGGTVAGMINRMFDPTLTFDDVEWLRGIWPGKLVVKGIQSVEDGKQAIAAGADAVLLSNHGGRQLDRGRPPLRLLPEMREALGPDAQIMIDGGIMNGGDIVAAIALGADFALVGRAYLYGLMAGGYRGVRRTIDILTAEVTRTMQLLGVGKVADLDPRHVVLP</sequence>
<name>A0A2T1A349_9ACTN</name>
<feature type="binding site" evidence="7">
    <location>
        <position position="322"/>
    </location>
    <ligand>
        <name>glyoxylate</name>
        <dbReference type="ChEBI" id="CHEBI:36655"/>
    </ligand>
</feature>
<dbReference type="GO" id="GO:0016614">
    <property type="term" value="F:oxidoreductase activity, acting on CH-OH group of donors"/>
    <property type="evidence" value="ECO:0007669"/>
    <property type="project" value="UniProtKB-ARBA"/>
</dbReference>